<dbReference type="PROSITE" id="PS51198">
    <property type="entry name" value="UVRD_HELICASE_ATP_BIND"/>
    <property type="match status" value="1"/>
</dbReference>
<dbReference type="Pfam" id="PF13361">
    <property type="entry name" value="UvrD_C"/>
    <property type="match status" value="1"/>
</dbReference>
<evidence type="ECO:0000256" key="13">
    <source>
        <dbReference type="ARBA" id="ARBA00034617"/>
    </source>
</evidence>
<evidence type="ECO:0000256" key="14">
    <source>
        <dbReference type="ARBA" id="ARBA00048988"/>
    </source>
</evidence>
<comment type="similarity">
    <text evidence="15">Belongs to the helicase family. UvrD subfamily.</text>
</comment>
<comment type="caution">
    <text evidence="19">The sequence shown here is derived from an EMBL/GenBank/DDBJ whole genome shotgun (WGS) entry which is preliminary data.</text>
</comment>
<comment type="catalytic activity">
    <reaction evidence="15">
        <text>Exonucleolytic cleavage (in the presence of ATP) in either 5'- to 3'- or 3'- to 5'-direction to yield 5'-phosphooligonucleotides.</text>
        <dbReference type="EC" id="3.1.11.5"/>
    </reaction>
</comment>
<evidence type="ECO:0000256" key="7">
    <source>
        <dbReference type="ARBA" id="ARBA00022839"/>
    </source>
</evidence>
<evidence type="ECO:0000256" key="12">
    <source>
        <dbReference type="ARBA" id="ARBA00023235"/>
    </source>
</evidence>
<name>A0A9X3ISM4_9GAMM</name>
<comment type="catalytic activity">
    <reaction evidence="13 15">
        <text>Couples ATP hydrolysis with the unwinding of duplex DNA by translocating in the 3'-5' direction.</text>
        <dbReference type="EC" id="5.6.2.4"/>
    </reaction>
</comment>
<dbReference type="GO" id="GO:0008854">
    <property type="term" value="F:exodeoxyribonuclease V activity"/>
    <property type="evidence" value="ECO:0007669"/>
    <property type="project" value="UniProtKB-EC"/>
</dbReference>
<dbReference type="PANTHER" id="PTHR11070:SF23">
    <property type="entry name" value="RECBCD ENZYME SUBUNIT RECB"/>
    <property type="match status" value="1"/>
</dbReference>
<dbReference type="GO" id="GO:0005829">
    <property type="term" value="C:cytosol"/>
    <property type="evidence" value="ECO:0007669"/>
    <property type="project" value="TreeGrafter"/>
</dbReference>
<proteinExistence type="inferred from homology"/>
<comment type="function">
    <text evidence="15">A helicase/nuclease that prepares dsDNA breaks (DSB) for recombinational DNA repair. Binds to DSBs and unwinds DNA via a highly rapid and processive ATP-dependent bidirectional helicase activity. Unwinds dsDNA until it encounters a Chi (crossover hotspot instigator) sequence from the 3' direction. Cuts ssDNA a few nucleotides 3' to the Chi site. The properties and activities of the enzyme are changed at Chi. The Chi-altered holoenzyme produces a long 3'-ssDNA overhang and facilitates RecA-binding to the ssDNA for homologous DNA recombination and repair. Holoenzyme degrades any linearized DNA that is unable to undergo homologous recombination. In the holoenzyme this subunit contributes ATPase, 3'-5' helicase, exonuclease activity and loads RecA onto ssDNA.</text>
</comment>
<keyword evidence="8 15" id="KW-0067">ATP-binding</keyword>
<evidence type="ECO:0000259" key="17">
    <source>
        <dbReference type="PROSITE" id="PS51198"/>
    </source>
</evidence>
<feature type="binding site" evidence="15">
    <location>
        <position position="1153"/>
    </location>
    <ligand>
        <name>Mg(2+)</name>
        <dbReference type="ChEBI" id="CHEBI:18420"/>
    </ligand>
</feature>
<dbReference type="CDD" id="cd22352">
    <property type="entry name" value="RecB_C-like"/>
    <property type="match status" value="1"/>
</dbReference>
<comment type="miscellaneous">
    <text evidence="15">In the RecBCD complex, RecB has a slow 3'-5' helicase, an exonuclease activity and loads RecA onto ssDNA, RecD has a fast 5'-3' helicase activity, while RecC stimulates the ATPase and processivity of the RecB helicase and contributes to recognition of the Chi site.</text>
</comment>
<feature type="binding site" evidence="15">
    <location>
        <position position="1024"/>
    </location>
    <ligand>
        <name>Mg(2+)</name>
        <dbReference type="ChEBI" id="CHEBI:18420"/>
    </ligand>
</feature>
<dbReference type="Gene3D" id="1.10.486.10">
    <property type="entry name" value="PCRA, domain 4"/>
    <property type="match status" value="1"/>
</dbReference>
<keyword evidence="20" id="KW-1185">Reference proteome</keyword>
<dbReference type="InterPro" id="IPR027417">
    <property type="entry name" value="P-loop_NTPase"/>
</dbReference>
<evidence type="ECO:0000256" key="15">
    <source>
        <dbReference type="HAMAP-Rule" id="MF_01485"/>
    </source>
</evidence>
<evidence type="ECO:0000313" key="20">
    <source>
        <dbReference type="Proteomes" id="UP001150830"/>
    </source>
</evidence>
<organism evidence="19 20">
    <name type="scientific">Parathalassolituus penaei</name>
    <dbReference type="NCBI Taxonomy" id="2997323"/>
    <lineage>
        <taxon>Bacteria</taxon>
        <taxon>Pseudomonadati</taxon>
        <taxon>Pseudomonadota</taxon>
        <taxon>Gammaproteobacteria</taxon>
        <taxon>Oceanospirillales</taxon>
        <taxon>Oceanospirillaceae</taxon>
        <taxon>Parathalassolituus</taxon>
    </lineage>
</organism>
<dbReference type="InterPro" id="IPR000212">
    <property type="entry name" value="DNA_helicase_UvrD/REP"/>
</dbReference>
<evidence type="ECO:0000256" key="5">
    <source>
        <dbReference type="ARBA" id="ARBA00022801"/>
    </source>
</evidence>
<dbReference type="EC" id="3.1.11.5" evidence="15"/>
<dbReference type="GO" id="GO:0003677">
    <property type="term" value="F:DNA binding"/>
    <property type="evidence" value="ECO:0007669"/>
    <property type="project" value="UniProtKB-UniRule"/>
</dbReference>
<evidence type="ECO:0000256" key="2">
    <source>
        <dbReference type="ARBA" id="ARBA00022723"/>
    </source>
</evidence>
<dbReference type="AlphaFoldDB" id="A0A9X3ISM4"/>
<dbReference type="GO" id="GO:0000287">
    <property type="term" value="F:magnesium ion binding"/>
    <property type="evidence" value="ECO:0007669"/>
    <property type="project" value="UniProtKB-UniRule"/>
</dbReference>
<dbReference type="Pfam" id="PF12705">
    <property type="entry name" value="PDDEXK_1"/>
    <property type="match status" value="1"/>
</dbReference>
<keyword evidence="7 15" id="KW-0269">Exonuclease</keyword>
<dbReference type="InterPro" id="IPR004586">
    <property type="entry name" value="RecB"/>
</dbReference>
<dbReference type="InterPro" id="IPR038726">
    <property type="entry name" value="PDDEXK_AddAB-type"/>
</dbReference>
<evidence type="ECO:0000256" key="11">
    <source>
        <dbReference type="ARBA" id="ARBA00023204"/>
    </source>
</evidence>
<dbReference type="HAMAP" id="MF_01485">
    <property type="entry name" value="RecB"/>
    <property type="match status" value="1"/>
</dbReference>
<dbReference type="RefSeq" id="WP_283174766.1">
    <property type="nucleotide sequence ID" value="NZ_JAPNOA010000056.1"/>
</dbReference>
<gene>
    <name evidence="15 19" type="primary">recB</name>
    <name evidence="19" type="ORF">OUO13_15350</name>
</gene>
<keyword evidence="2 15" id="KW-0479">Metal-binding</keyword>
<accession>A0A9X3ISM4</accession>
<keyword evidence="10 15" id="KW-0238">DNA-binding</keyword>
<keyword evidence="6 15" id="KW-0347">Helicase</keyword>
<dbReference type="InterPro" id="IPR014017">
    <property type="entry name" value="DNA_helicase_UvrD-like_C"/>
</dbReference>
<dbReference type="InterPro" id="IPR014016">
    <property type="entry name" value="UvrD-like_ATP-bd"/>
</dbReference>
<dbReference type="SUPFAM" id="SSF52980">
    <property type="entry name" value="Restriction endonuclease-like"/>
    <property type="match status" value="1"/>
</dbReference>
<comment type="catalytic activity">
    <reaction evidence="14 15">
        <text>ATP + H2O = ADP + phosphate + H(+)</text>
        <dbReference type="Rhea" id="RHEA:13065"/>
        <dbReference type="ChEBI" id="CHEBI:15377"/>
        <dbReference type="ChEBI" id="CHEBI:15378"/>
        <dbReference type="ChEBI" id="CHEBI:30616"/>
        <dbReference type="ChEBI" id="CHEBI:43474"/>
        <dbReference type="ChEBI" id="CHEBI:456216"/>
        <dbReference type="EC" id="5.6.2.4"/>
    </reaction>
</comment>
<dbReference type="EC" id="5.6.2.4" evidence="15"/>
<reference evidence="19" key="1">
    <citation type="submission" date="2022-11" db="EMBL/GenBank/DDBJ databases">
        <title>Parathalassolutuus dongxingensis gen. nov., sp. nov., a novel member of family Oceanospirillaceae isolated from a coastal shrimp pond in Guangxi, China.</title>
        <authorList>
            <person name="Chen H."/>
        </authorList>
    </citation>
    <scope>NUCLEOTIDE SEQUENCE</scope>
    <source>
        <strain evidence="19">G-43</strain>
    </source>
</reference>
<keyword evidence="5 15" id="KW-0378">Hydrolase</keyword>
<dbReference type="GO" id="GO:0005524">
    <property type="term" value="F:ATP binding"/>
    <property type="evidence" value="ECO:0007669"/>
    <property type="project" value="UniProtKB-UniRule"/>
</dbReference>
<comment type="domain">
    <text evidence="15">The C-terminal domain has nuclease activity and interacts with RecD. It interacts with RecA, facilitating its loading onto ssDNA.</text>
</comment>
<dbReference type="Pfam" id="PF00580">
    <property type="entry name" value="UvrD-helicase"/>
    <property type="match status" value="1"/>
</dbReference>
<feature type="domain" description="UvrD-like helicase C-terminal" evidence="18">
    <location>
        <begin position="499"/>
        <end position="768"/>
    </location>
</feature>
<keyword evidence="1 15" id="KW-0540">Nuclease</keyword>
<comment type="domain">
    <text evidence="15">The N-terminal DNA-binding domain is a ssDNA-dependent ATPase and has ATP-dependent 3'-5' helicase function. This domain interacts with RecC.</text>
</comment>
<dbReference type="GO" id="GO:0043138">
    <property type="term" value="F:3'-5' DNA helicase activity"/>
    <property type="evidence" value="ECO:0007669"/>
    <property type="project" value="UniProtKB-UniRule"/>
</dbReference>
<evidence type="ECO:0000256" key="8">
    <source>
        <dbReference type="ARBA" id="ARBA00022840"/>
    </source>
</evidence>
<feature type="binding site" evidence="16">
    <location>
        <begin position="19"/>
        <end position="26"/>
    </location>
    <ligand>
        <name>ATP</name>
        <dbReference type="ChEBI" id="CHEBI:30616"/>
    </ligand>
</feature>
<dbReference type="PROSITE" id="PS51217">
    <property type="entry name" value="UVRD_HELICASE_CTER"/>
    <property type="match status" value="1"/>
</dbReference>
<keyword evidence="12 15" id="KW-0413">Isomerase</keyword>
<feature type="region of interest" description="Nuclease activity, interacts with RecD and RecA" evidence="15">
    <location>
        <begin position="919"/>
        <end position="1267"/>
    </location>
</feature>
<evidence type="ECO:0000256" key="9">
    <source>
        <dbReference type="ARBA" id="ARBA00022842"/>
    </source>
</evidence>
<evidence type="ECO:0000313" key="19">
    <source>
        <dbReference type="EMBL" id="MCY0966562.1"/>
    </source>
</evidence>
<sequence>MQRLDISTFPVLGQSLIEASAGTGKTFTIASLYSRLLLGHQTGLAPLGCDRVLVVTFTNAATEELRGRIRDRVRGNLDDLLRAARGDAMTDKAFAALVEQTLAANQSSSGIGVAESDGLLLQDYNRMADWFRLNLAQMDNASVFTIHGFCQRMLRQFAFDAGVMFSAELVLDSASYLRQACEDVWRNGQYPLNRQQVSYLQQLFGTPEQLQQMLRGWLSRSGLKFLPALDPQFDFQAVWTRLEAGFPALRQQWQALGADGVCRKIAASGLSGTYYRAALLPVWAERIERWLAADMSLELPENLERFGSVYQHTPKHLKKNGAAPEHPLFEAIQAFLDAVEPLKVQLIQHWYQQVQSRYFELLERDGAMSPDDLLRLLDTALDSPGGALLAERIRNLYPVALIDEFQDTDPLQYRIFSRIYPQTAMNDEPVQWGMSAIGDPKQAIYAFRGADIFTYIGARRSLPAERIFTLDTNWRSHSQLVNAVNHLFLQHPAPFVFDQDIPFVAVAAAGVHDQKAFRQLDASGSWQTQSPLQLWVDDSRQSLAAARSLCARQCAAQILALLTGNGRLGDDPVKAGDVAVLVRSRYQASLVQQALSALGIGSVFLSRDSVFASSEAMDLLSWLTAVADPSDERAVRNALATESHGYSASQLDTLLNDEPLWEAELGKMAEYQQSWQRKGIMAALMLWLEHDQRAVQLRCLDQGERRLTNLLHLGELLQQASRRLRGHQALLRWLTDQIFDDREQDEAQLRLETDANLVSIVTIHKSKGLEYPLVFLPFLWGDVSDNNRDLGARYFDEDLGVVVDLDPDDEAKEKQSRDNRAEAMRLLYVALTRPKQGCFIWLNQAQSYKKAVLTGTALGDLLQVETLELDLAKADHATLAAAGIAVTPFPLWPKGSEPLGPALKEVVQAAEFRRSLYDSWRVSSFTSLARPRGGKAEEVEASIDELLWLGGDDDGLRSDEVLSAAHAVAGGLASGFMNEVASSLVQAGSGQAEMFGFEDQPAALPVMVAAREFPKGANAGTCLHSMLEHWDFKDEAALALLVEREMQRYGVAGADDEQRPQRLLAVCHWLQQIARTPLNGAFGSFRLADVGKRQRLDEMEFCLPIRKLRASMLNPLLDVGAAVNGAGTGAEALVEHHQLDFSPVSGYLKGFIDLVVCVDGRYYLLDYKSNYLGELTDDYLPGRLSTAMAAHHYDLQAWLYTLALDAFLRQRLADYDPRQHLGGVFYLFLRGMTADGKTGVEYRPVDLQELQRWQQTLLVTANKESAV</sequence>
<keyword evidence="9 15" id="KW-0460">Magnesium</keyword>
<comment type="cofactor">
    <cofactor evidence="15">
        <name>Mg(2+)</name>
        <dbReference type="ChEBI" id="CHEBI:18420"/>
    </cofactor>
    <text evidence="15">Binds 1 Mg(2+) ion per subunit.</text>
</comment>
<feature type="region of interest" description="DNA-binding and helicase activity, interacts with RecC" evidence="15">
    <location>
        <begin position="1"/>
        <end position="872"/>
    </location>
</feature>
<feature type="domain" description="UvrD-like helicase ATP-binding" evidence="17">
    <location>
        <begin position="1"/>
        <end position="477"/>
    </location>
</feature>
<dbReference type="NCBIfam" id="TIGR00609">
    <property type="entry name" value="recB"/>
    <property type="match status" value="1"/>
</dbReference>
<dbReference type="InterPro" id="IPR011335">
    <property type="entry name" value="Restrct_endonuc-II-like"/>
</dbReference>
<evidence type="ECO:0000256" key="6">
    <source>
        <dbReference type="ARBA" id="ARBA00022806"/>
    </source>
</evidence>
<protein>
    <recommendedName>
        <fullName evidence="15">RecBCD enzyme subunit RecB</fullName>
        <ecNumber evidence="15">3.1.11.5</ecNumber>
        <ecNumber evidence="15">5.6.2.4</ecNumber>
    </recommendedName>
    <alternativeName>
        <fullName evidence="15">DNA 3'-5' helicase subunit RecB</fullName>
    </alternativeName>
    <alternativeName>
        <fullName evidence="15">Exonuclease V subunit RecB</fullName>
        <shortName evidence="15">ExoV subunit RecB</shortName>
    </alternativeName>
    <alternativeName>
        <fullName evidence="15">Helicase/nuclease RecBCD subunit RecB</fullName>
    </alternativeName>
</protein>
<dbReference type="Gene3D" id="1.10.3170.10">
    <property type="entry name" value="Recbcd, chain B, domain 2"/>
    <property type="match status" value="1"/>
</dbReference>
<keyword evidence="11 15" id="KW-0234">DNA repair</keyword>
<keyword evidence="3 15" id="KW-0547">Nucleotide-binding</keyword>
<dbReference type="Gene3D" id="3.40.50.300">
    <property type="entry name" value="P-loop containing nucleotide triphosphate hydrolases"/>
    <property type="match status" value="2"/>
</dbReference>
<evidence type="ECO:0000256" key="3">
    <source>
        <dbReference type="ARBA" id="ARBA00022741"/>
    </source>
</evidence>
<evidence type="ECO:0000256" key="16">
    <source>
        <dbReference type="PROSITE-ProRule" id="PRU00560"/>
    </source>
</evidence>
<dbReference type="GO" id="GO:0000724">
    <property type="term" value="P:double-strand break repair via homologous recombination"/>
    <property type="evidence" value="ECO:0007669"/>
    <property type="project" value="UniProtKB-UniRule"/>
</dbReference>
<evidence type="ECO:0000256" key="1">
    <source>
        <dbReference type="ARBA" id="ARBA00022722"/>
    </source>
</evidence>
<feature type="active site" description="For nuclease activity" evidence="15">
    <location>
        <position position="1166"/>
    </location>
</feature>
<dbReference type="PANTHER" id="PTHR11070">
    <property type="entry name" value="UVRD / RECB / PCRA DNA HELICASE FAMILY MEMBER"/>
    <property type="match status" value="1"/>
</dbReference>
<comment type="subunit">
    <text evidence="15">Heterotrimer of RecB, RecC and RecD. All subunits contribute to DNA-binding. Interacts with RecA.</text>
</comment>
<dbReference type="GO" id="GO:0009338">
    <property type="term" value="C:exodeoxyribonuclease V complex"/>
    <property type="evidence" value="ECO:0007669"/>
    <property type="project" value="TreeGrafter"/>
</dbReference>
<evidence type="ECO:0000256" key="4">
    <source>
        <dbReference type="ARBA" id="ARBA00022763"/>
    </source>
</evidence>
<feature type="binding site" evidence="15">
    <location>
        <position position="1166"/>
    </location>
    <ligand>
        <name>Mg(2+)</name>
        <dbReference type="ChEBI" id="CHEBI:18420"/>
    </ligand>
</feature>
<dbReference type="SUPFAM" id="SSF52540">
    <property type="entry name" value="P-loop containing nucleoside triphosphate hydrolases"/>
    <property type="match status" value="1"/>
</dbReference>
<keyword evidence="4 15" id="KW-0227">DNA damage</keyword>
<dbReference type="EMBL" id="JAPNOA010000056">
    <property type="protein sequence ID" value="MCY0966562.1"/>
    <property type="molecule type" value="Genomic_DNA"/>
</dbReference>
<dbReference type="InterPro" id="IPR011604">
    <property type="entry name" value="PDDEXK-like_dom_sf"/>
</dbReference>
<dbReference type="Proteomes" id="UP001150830">
    <property type="component" value="Unassembled WGS sequence"/>
</dbReference>
<dbReference type="Gene3D" id="3.90.320.10">
    <property type="match status" value="1"/>
</dbReference>
<evidence type="ECO:0000259" key="18">
    <source>
        <dbReference type="PROSITE" id="PS51217"/>
    </source>
</evidence>
<evidence type="ECO:0000256" key="10">
    <source>
        <dbReference type="ARBA" id="ARBA00023125"/>
    </source>
</evidence>